<reference evidence="1" key="2">
    <citation type="journal article" date="2015" name="Fish Shellfish Immunol.">
        <title>Early steps in the European eel (Anguilla anguilla)-Vibrio vulnificus interaction in the gills: Role of the RtxA13 toxin.</title>
        <authorList>
            <person name="Callol A."/>
            <person name="Pajuelo D."/>
            <person name="Ebbesson L."/>
            <person name="Teles M."/>
            <person name="MacKenzie S."/>
            <person name="Amaro C."/>
        </authorList>
    </citation>
    <scope>NUCLEOTIDE SEQUENCE</scope>
</reference>
<sequence>MGSVLFYAHFQLLVIGVSFEACRT</sequence>
<organism evidence="1">
    <name type="scientific">Anguilla anguilla</name>
    <name type="common">European freshwater eel</name>
    <name type="synonym">Muraena anguilla</name>
    <dbReference type="NCBI Taxonomy" id="7936"/>
    <lineage>
        <taxon>Eukaryota</taxon>
        <taxon>Metazoa</taxon>
        <taxon>Chordata</taxon>
        <taxon>Craniata</taxon>
        <taxon>Vertebrata</taxon>
        <taxon>Euteleostomi</taxon>
        <taxon>Actinopterygii</taxon>
        <taxon>Neopterygii</taxon>
        <taxon>Teleostei</taxon>
        <taxon>Anguilliformes</taxon>
        <taxon>Anguillidae</taxon>
        <taxon>Anguilla</taxon>
    </lineage>
</organism>
<proteinExistence type="predicted"/>
<name>A0A0E9P7U7_ANGAN</name>
<evidence type="ECO:0000313" key="1">
    <source>
        <dbReference type="EMBL" id="JAG99922.1"/>
    </source>
</evidence>
<protein>
    <submittedName>
        <fullName evidence="1">Uncharacterized protein</fullName>
    </submittedName>
</protein>
<reference evidence="1" key="1">
    <citation type="submission" date="2014-11" db="EMBL/GenBank/DDBJ databases">
        <authorList>
            <person name="Amaro Gonzalez C."/>
        </authorList>
    </citation>
    <scope>NUCLEOTIDE SEQUENCE</scope>
</reference>
<accession>A0A0E9P7U7</accession>
<dbReference type="EMBL" id="GBXM01108654">
    <property type="protein sequence ID" value="JAG99922.1"/>
    <property type="molecule type" value="Transcribed_RNA"/>
</dbReference>
<dbReference type="AlphaFoldDB" id="A0A0E9P7U7"/>